<dbReference type="PANTHER" id="PTHR33908">
    <property type="entry name" value="MANNOSYLTRANSFERASE YKCB-RELATED"/>
    <property type="match status" value="1"/>
</dbReference>
<evidence type="ECO:0000313" key="11">
    <source>
        <dbReference type="Proteomes" id="UP000178230"/>
    </source>
</evidence>
<dbReference type="AlphaFoldDB" id="A0A1F5YJR3"/>
<protein>
    <recommendedName>
        <fullName evidence="12">Glycosyltransferase RgtA/B/C/D-like domain-containing protein</fullName>
    </recommendedName>
</protein>
<feature type="transmembrane region" description="Helical" evidence="9">
    <location>
        <begin position="425"/>
        <end position="443"/>
    </location>
</feature>
<evidence type="ECO:0000256" key="6">
    <source>
        <dbReference type="ARBA" id="ARBA00022989"/>
    </source>
</evidence>
<feature type="transmembrane region" description="Helical" evidence="9">
    <location>
        <begin position="58"/>
        <end position="76"/>
    </location>
</feature>
<evidence type="ECO:0000256" key="3">
    <source>
        <dbReference type="ARBA" id="ARBA00022676"/>
    </source>
</evidence>
<dbReference type="PANTHER" id="PTHR33908:SF11">
    <property type="entry name" value="MEMBRANE PROTEIN"/>
    <property type="match status" value="1"/>
</dbReference>
<feature type="transmembrane region" description="Helical" evidence="9">
    <location>
        <begin position="83"/>
        <end position="107"/>
    </location>
</feature>
<dbReference type="GO" id="GO:0016763">
    <property type="term" value="F:pentosyltransferase activity"/>
    <property type="evidence" value="ECO:0007669"/>
    <property type="project" value="TreeGrafter"/>
</dbReference>
<feature type="transmembrane region" description="Helical" evidence="9">
    <location>
        <begin position="12"/>
        <end position="38"/>
    </location>
</feature>
<dbReference type="GO" id="GO:0005886">
    <property type="term" value="C:plasma membrane"/>
    <property type="evidence" value="ECO:0007669"/>
    <property type="project" value="UniProtKB-SubCell"/>
</dbReference>
<reference evidence="10 11" key="1">
    <citation type="journal article" date="2016" name="Nat. Commun.">
        <title>Thousands of microbial genomes shed light on interconnected biogeochemical processes in an aquifer system.</title>
        <authorList>
            <person name="Anantharaman K."/>
            <person name="Brown C.T."/>
            <person name="Hug L.A."/>
            <person name="Sharon I."/>
            <person name="Castelle C.J."/>
            <person name="Probst A.J."/>
            <person name="Thomas B.C."/>
            <person name="Singh A."/>
            <person name="Wilkins M.J."/>
            <person name="Karaoz U."/>
            <person name="Brodie E.L."/>
            <person name="Williams K.H."/>
            <person name="Hubbard S.S."/>
            <person name="Banfield J.F."/>
        </authorList>
    </citation>
    <scope>NUCLEOTIDE SEQUENCE [LARGE SCALE GENOMIC DNA]</scope>
</reference>
<keyword evidence="5 9" id="KW-0812">Transmembrane</keyword>
<sequence length="477" mass="54915">MKRIFLKNSKQTVFVVLLLVALFYKLWFISLAPQPIIYDQNEYISYAKSILEKGLTGVTSRTYGYPLLLSFVFLVWGNDNFQAVFAVQAIIDILSALILFYLALRVFKSQKVAWTALIIQLFNPFTTGYIGVILTEIFSSFLLILSVLIFTNLSNRFKESGGNIDGKTIIMSVFLGFVVGFNTQARPAFYNWNLLVIVSVPLILMYHRLPIKRLIPSISMSTSHVGDTSEGIPGRSRLNRESLGKRERQDPRQTLITLFMLFFFIILGTLIASGYQIVSNLKLFNQFSLTTVDSFFARELYDGALLKVTPLFPNNSWAYPVEMQLMYQEYSVLPKNAHERHEMANKYFNMAVELIKKDPVDYAVSRVKKMWNMWQKPNIFFYYETNFDKHWIYTYFLNLAILGLSFYGLILGILSQNLVIKKMTVYSLVLLTYMTVAIAFTHAEPRLTIPAYPVLFLFASYGLVSILETLVHIDKRI</sequence>
<feature type="region of interest" description="Disordered" evidence="8">
    <location>
        <begin position="222"/>
        <end position="246"/>
    </location>
</feature>
<comment type="subcellular location">
    <subcellularLocation>
        <location evidence="1">Cell membrane</location>
        <topology evidence="1">Multi-pass membrane protein</topology>
    </subcellularLocation>
</comment>
<evidence type="ECO:0008006" key="12">
    <source>
        <dbReference type="Google" id="ProtNLM"/>
    </source>
</evidence>
<organism evidence="10 11">
    <name type="scientific">Candidatus Gottesmanbacteria bacterium RBG_13_37_7</name>
    <dbReference type="NCBI Taxonomy" id="1798369"/>
    <lineage>
        <taxon>Bacteria</taxon>
        <taxon>Candidatus Gottesmaniibacteriota</taxon>
    </lineage>
</organism>
<keyword evidence="2" id="KW-1003">Cell membrane</keyword>
<evidence type="ECO:0000256" key="7">
    <source>
        <dbReference type="ARBA" id="ARBA00023136"/>
    </source>
</evidence>
<evidence type="ECO:0000256" key="2">
    <source>
        <dbReference type="ARBA" id="ARBA00022475"/>
    </source>
</evidence>
<dbReference type="InterPro" id="IPR050297">
    <property type="entry name" value="LipidA_mod_glycosyltrf_83"/>
</dbReference>
<feature type="transmembrane region" description="Helical" evidence="9">
    <location>
        <begin position="449"/>
        <end position="471"/>
    </location>
</feature>
<evidence type="ECO:0000313" key="10">
    <source>
        <dbReference type="EMBL" id="OGG00303.1"/>
    </source>
</evidence>
<comment type="caution">
    <text evidence="10">The sequence shown here is derived from an EMBL/GenBank/DDBJ whole genome shotgun (WGS) entry which is preliminary data.</text>
</comment>
<proteinExistence type="predicted"/>
<feature type="transmembrane region" description="Helical" evidence="9">
    <location>
        <begin position="164"/>
        <end position="183"/>
    </location>
</feature>
<name>A0A1F5YJR3_9BACT</name>
<dbReference type="EMBL" id="MFIY01000015">
    <property type="protein sequence ID" value="OGG00303.1"/>
    <property type="molecule type" value="Genomic_DNA"/>
</dbReference>
<evidence type="ECO:0000256" key="4">
    <source>
        <dbReference type="ARBA" id="ARBA00022679"/>
    </source>
</evidence>
<gene>
    <name evidence="10" type="ORF">A2Y99_01030</name>
</gene>
<feature type="transmembrane region" description="Helical" evidence="9">
    <location>
        <begin position="189"/>
        <end position="206"/>
    </location>
</feature>
<keyword evidence="3" id="KW-0328">Glycosyltransferase</keyword>
<evidence type="ECO:0000256" key="8">
    <source>
        <dbReference type="SAM" id="MobiDB-lite"/>
    </source>
</evidence>
<feature type="transmembrane region" description="Helical" evidence="9">
    <location>
        <begin position="392"/>
        <end position="413"/>
    </location>
</feature>
<dbReference type="Proteomes" id="UP000178230">
    <property type="component" value="Unassembled WGS sequence"/>
</dbReference>
<keyword evidence="6 9" id="KW-1133">Transmembrane helix</keyword>
<feature type="transmembrane region" description="Helical" evidence="9">
    <location>
        <begin position="127"/>
        <end position="152"/>
    </location>
</feature>
<evidence type="ECO:0000256" key="1">
    <source>
        <dbReference type="ARBA" id="ARBA00004651"/>
    </source>
</evidence>
<feature type="transmembrane region" description="Helical" evidence="9">
    <location>
        <begin position="255"/>
        <end position="278"/>
    </location>
</feature>
<keyword evidence="4" id="KW-0808">Transferase</keyword>
<evidence type="ECO:0000256" key="5">
    <source>
        <dbReference type="ARBA" id="ARBA00022692"/>
    </source>
</evidence>
<dbReference type="GO" id="GO:0009103">
    <property type="term" value="P:lipopolysaccharide biosynthetic process"/>
    <property type="evidence" value="ECO:0007669"/>
    <property type="project" value="UniProtKB-ARBA"/>
</dbReference>
<keyword evidence="7 9" id="KW-0472">Membrane</keyword>
<evidence type="ECO:0000256" key="9">
    <source>
        <dbReference type="SAM" id="Phobius"/>
    </source>
</evidence>
<accession>A0A1F5YJR3</accession>